<dbReference type="EMBL" id="OZ034822">
    <property type="protein sequence ID" value="CAL1411018.1"/>
    <property type="molecule type" value="Genomic_DNA"/>
</dbReference>
<sequence>MGGFDFPPLAHKLLITGHNSSMMVGVRAPALKQLDNTSRVQLNTNTTISKVPSQLKTFYSSSQLGLGNGAITQVAANAARQSTL</sequence>
<evidence type="ECO:0000313" key="2">
    <source>
        <dbReference type="Proteomes" id="UP001497516"/>
    </source>
</evidence>
<dbReference type="AlphaFoldDB" id="A0AAV2GJU8"/>
<gene>
    <name evidence="1" type="ORF">LTRI10_LOCUS50397</name>
</gene>
<evidence type="ECO:0000313" key="1">
    <source>
        <dbReference type="EMBL" id="CAL1411018.1"/>
    </source>
</evidence>
<proteinExistence type="predicted"/>
<organism evidence="1 2">
    <name type="scientific">Linum trigynum</name>
    <dbReference type="NCBI Taxonomy" id="586398"/>
    <lineage>
        <taxon>Eukaryota</taxon>
        <taxon>Viridiplantae</taxon>
        <taxon>Streptophyta</taxon>
        <taxon>Embryophyta</taxon>
        <taxon>Tracheophyta</taxon>
        <taxon>Spermatophyta</taxon>
        <taxon>Magnoliopsida</taxon>
        <taxon>eudicotyledons</taxon>
        <taxon>Gunneridae</taxon>
        <taxon>Pentapetalae</taxon>
        <taxon>rosids</taxon>
        <taxon>fabids</taxon>
        <taxon>Malpighiales</taxon>
        <taxon>Linaceae</taxon>
        <taxon>Linum</taxon>
    </lineage>
</organism>
<reference evidence="1 2" key="1">
    <citation type="submission" date="2024-04" db="EMBL/GenBank/DDBJ databases">
        <authorList>
            <person name="Fracassetti M."/>
        </authorList>
    </citation>
    <scope>NUCLEOTIDE SEQUENCE [LARGE SCALE GENOMIC DNA]</scope>
</reference>
<keyword evidence="2" id="KW-1185">Reference proteome</keyword>
<accession>A0AAV2GJU8</accession>
<name>A0AAV2GJU8_9ROSI</name>
<dbReference type="Proteomes" id="UP001497516">
    <property type="component" value="Chromosome 9"/>
</dbReference>
<protein>
    <submittedName>
        <fullName evidence="1">Uncharacterized protein</fullName>
    </submittedName>
</protein>